<accession>A0A561BQ42</accession>
<dbReference type="PROSITE" id="PS50943">
    <property type="entry name" value="HTH_CROC1"/>
    <property type="match status" value="1"/>
</dbReference>
<dbReference type="CDD" id="cd00093">
    <property type="entry name" value="HTH_XRE"/>
    <property type="match status" value="1"/>
</dbReference>
<dbReference type="InterPro" id="IPR001387">
    <property type="entry name" value="Cro/C1-type_HTH"/>
</dbReference>
<name>A0A561BQ42_9ACTN</name>
<proteinExistence type="predicted"/>
<dbReference type="InterPro" id="IPR041413">
    <property type="entry name" value="MLTR_LBD"/>
</dbReference>
<reference evidence="2 3" key="1">
    <citation type="submission" date="2019-06" db="EMBL/GenBank/DDBJ databases">
        <title>Sequencing the genomes of 1000 actinobacteria strains.</title>
        <authorList>
            <person name="Klenk H.-P."/>
        </authorList>
    </citation>
    <scope>NUCLEOTIDE SEQUENCE [LARGE SCALE GENOMIC DNA]</scope>
    <source>
        <strain evidence="2 3">DSM 24683</strain>
    </source>
</reference>
<gene>
    <name evidence="2" type="ORF">FB561_2040</name>
</gene>
<dbReference type="RefSeq" id="WP_145805365.1">
    <property type="nucleotide sequence ID" value="NZ_VIVK01000001.1"/>
</dbReference>
<evidence type="ECO:0000313" key="3">
    <source>
        <dbReference type="Proteomes" id="UP000318380"/>
    </source>
</evidence>
<dbReference type="Gene3D" id="1.10.260.40">
    <property type="entry name" value="lambda repressor-like DNA-binding domains"/>
    <property type="match status" value="1"/>
</dbReference>
<dbReference type="AlphaFoldDB" id="A0A561BQ42"/>
<keyword evidence="2" id="KW-0238">DNA-binding</keyword>
<sequence length="263" mass="29276">MTAIAEETFQRPVGQLLRGWRERRRLSQLDLANRVDVSTRHVSFVETGRAKPSRDMVLRLAEHLDVPLRDRNQLLLAGGFAPIYSEASLHSPAMLAIRETLRRLLKGHDPYPALVVDRWWNVVEANAGIALFTEDVAPALLGAPINALRLMLHPDGVARRITNLPEVRASALASLQRQAASTADPELQDLYEEIRGYAAGERAELPGPAEVVIPLKLRHGDRELSLLTTIATFGTPLDVTVSELMIEQFFPADEATAEFLRQR</sequence>
<dbReference type="Pfam" id="PF17765">
    <property type="entry name" value="MLTR_LBD"/>
    <property type="match status" value="1"/>
</dbReference>
<evidence type="ECO:0000259" key="1">
    <source>
        <dbReference type="PROSITE" id="PS50943"/>
    </source>
</evidence>
<evidence type="ECO:0000313" key="2">
    <source>
        <dbReference type="EMBL" id="TWD80942.1"/>
    </source>
</evidence>
<dbReference type="Gene3D" id="3.30.450.180">
    <property type="match status" value="1"/>
</dbReference>
<dbReference type="InterPro" id="IPR010982">
    <property type="entry name" value="Lambda_DNA-bd_dom_sf"/>
</dbReference>
<dbReference type="PANTHER" id="PTHR35010">
    <property type="entry name" value="BLL4672 PROTEIN-RELATED"/>
    <property type="match status" value="1"/>
</dbReference>
<feature type="domain" description="HTH cro/C1-type" evidence="1">
    <location>
        <begin position="17"/>
        <end position="71"/>
    </location>
</feature>
<dbReference type="EMBL" id="VIVK01000001">
    <property type="protein sequence ID" value="TWD80942.1"/>
    <property type="molecule type" value="Genomic_DNA"/>
</dbReference>
<dbReference type="Proteomes" id="UP000318380">
    <property type="component" value="Unassembled WGS sequence"/>
</dbReference>
<keyword evidence="3" id="KW-1185">Reference proteome</keyword>
<dbReference type="OrthoDB" id="2959414at2"/>
<dbReference type="SMART" id="SM00530">
    <property type="entry name" value="HTH_XRE"/>
    <property type="match status" value="1"/>
</dbReference>
<dbReference type="PANTHER" id="PTHR35010:SF4">
    <property type="entry name" value="BLL5781 PROTEIN"/>
    <property type="match status" value="1"/>
</dbReference>
<dbReference type="SUPFAM" id="SSF47413">
    <property type="entry name" value="lambda repressor-like DNA-binding domains"/>
    <property type="match status" value="1"/>
</dbReference>
<comment type="caution">
    <text evidence="2">The sequence shown here is derived from an EMBL/GenBank/DDBJ whole genome shotgun (WGS) entry which is preliminary data.</text>
</comment>
<dbReference type="GO" id="GO:0003677">
    <property type="term" value="F:DNA binding"/>
    <property type="evidence" value="ECO:0007669"/>
    <property type="project" value="UniProtKB-KW"/>
</dbReference>
<protein>
    <submittedName>
        <fullName evidence="2">DNA-binding XRE family transcriptional regulator</fullName>
    </submittedName>
</protein>
<organism evidence="2 3">
    <name type="scientific">Kribbella amoyensis</name>
    <dbReference type="NCBI Taxonomy" id="996641"/>
    <lineage>
        <taxon>Bacteria</taxon>
        <taxon>Bacillati</taxon>
        <taxon>Actinomycetota</taxon>
        <taxon>Actinomycetes</taxon>
        <taxon>Propionibacteriales</taxon>
        <taxon>Kribbellaceae</taxon>
        <taxon>Kribbella</taxon>
    </lineage>
</organism>
<dbReference type="Pfam" id="PF13560">
    <property type="entry name" value="HTH_31"/>
    <property type="match status" value="1"/>
</dbReference>